<keyword evidence="3" id="KW-0863">Zinc-finger</keyword>
<dbReference type="Proteomes" id="UP001218188">
    <property type="component" value="Unassembled WGS sequence"/>
</dbReference>
<evidence type="ECO:0000256" key="1">
    <source>
        <dbReference type="SAM" id="MobiDB-lite"/>
    </source>
</evidence>
<dbReference type="InterPro" id="IPR019401">
    <property type="entry name" value="Znf_CHCC"/>
</dbReference>
<dbReference type="GO" id="GO:0005739">
    <property type="term" value="C:mitochondrion"/>
    <property type="evidence" value="ECO:0007669"/>
    <property type="project" value="GOC"/>
</dbReference>
<evidence type="ECO:0000259" key="2">
    <source>
        <dbReference type="Pfam" id="PF10276"/>
    </source>
</evidence>
<reference evidence="3" key="1">
    <citation type="submission" date="2023-03" db="EMBL/GenBank/DDBJ databases">
        <title>Massive genome expansion in bonnet fungi (Mycena s.s.) driven by repeated elements and novel gene families across ecological guilds.</title>
        <authorList>
            <consortium name="Lawrence Berkeley National Laboratory"/>
            <person name="Harder C.B."/>
            <person name="Miyauchi S."/>
            <person name="Viragh M."/>
            <person name="Kuo A."/>
            <person name="Thoen E."/>
            <person name="Andreopoulos B."/>
            <person name="Lu D."/>
            <person name="Skrede I."/>
            <person name="Drula E."/>
            <person name="Henrissat B."/>
            <person name="Morin E."/>
            <person name="Kohler A."/>
            <person name="Barry K."/>
            <person name="LaButti K."/>
            <person name="Morin E."/>
            <person name="Salamov A."/>
            <person name="Lipzen A."/>
            <person name="Mereny Z."/>
            <person name="Hegedus B."/>
            <person name="Baldrian P."/>
            <person name="Stursova M."/>
            <person name="Weitz H."/>
            <person name="Taylor A."/>
            <person name="Grigoriev I.V."/>
            <person name="Nagy L.G."/>
            <person name="Martin F."/>
            <person name="Kauserud H."/>
        </authorList>
    </citation>
    <scope>NUCLEOTIDE SEQUENCE</scope>
    <source>
        <strain evidence="3">CBHHK200</strain>
    </source>
</reference>
<feature type="compositionally biased region" description="Polar residues" evidence="1">
    <location>
        <begin position="40"/>
        <end position="54"/>
    </location>
</feature>
<evidence type="ECO:0000313" key="3">
    <source>
        <dbReference type="EMBL" id="KAJ7038211.1"/>
    </source>
</evidence>
<dbReference type="FunFam" id="2.60.260.40:FF:000003">
    <property type="entry name" value="NADH dehydrogenase [ubiquinone] iron-sulfur protein 6, mitochondrial"/>
    <property type="match status" value="1"/>
</dbReference>
<feature type="domain" description="Zinc finger CHCC-type" evidence="2">
    <location>
        <begin position="92"/>
        <end position="128"/>
    </location>
</feature>
<accession>A0AAD6X7W5</accession>
<proteinExistence type="predicted"/>
<dbReference type="Pfam" id="PF10276">
    <property type="entry name" value="zf-CHCC"/>
    <property type="match status" value="1"/>
</dbReference>
<dbReference type="Gene3D" id="2.60.260.40">
    <property type="entry name" value="q5lls5 like domains"/>
    <property type="match status" value="1"/>
</dbReference>
<dbReference type="PANTHER" id="PTHR13156">
    <property type="entry name" value="NADH-UBIQUINONE OXIDOREDUCTASE 13 KD-A SUBUNIT"/>
    <property type="match status" value="1"/>
</dbReference>
<comment type="caution">
    <text evidence="3">The sequence shown here is derived from an EMBL/GenBank/DDBJ whole genome shotgun (WGS) entry which is preliminary data.</text>
</comment>
<evidence type="ECO:0000313" key="4">
    <source>
        <dbReference type="Proteomes" id="UP001218188"/>
    </source>
</evidence>
<dbReference type="AlphaFoldDB" id="A0AAD6X7W5"/>
<sequence length="135" mass="14383">MLGIRRAIVSVARRAPVRSLSSATPAVPAATPETSPATLQAPNAPSTWSTNQQPRPGPESSPRFEQTAMELQPNPLSAMALINDVPINMVNGRRAVCDGGGGPLGHPKIFINLDLPGPRPCGYCGLRFEQVHHHH</sequence>
<dbReference type="GO" id="GO:0008270">
    <property type="term" value="F:zinc ion binding"/>
    <property type="evidence" value="ECO:0007669"/>
    <property type="project" value="UniProtKB-KW"/>
</dbReference>
<protein>
    <submittedName>
        <fullName evidence="3">Zinc-finger domain-containing protein</fullName>
    </submittedName>
</protein>
<keyword evidence="3" id="KW-0862">Zinc</keyword>
<gene>
    <name evidence="3" type="ORF">C8F04DRAFT_1089915</name>
</gene>
<dbReference type="PANTHER" id="PTHR13156:SF0">
    <property type="entry name" value="NADH DEHYDROGENASE [UBIQUINONE] IRON-SULFUR PROTEIN 6, MITOCHONDRIAL"/>
    <property type="match status" value="1"/>
</dbReference>
<feature type="region of interest" description="Disordered" evidence="1">
    <location>
        <begin position="15"/>
        <end position="64"/>
    </location>
</feature>
<organism evidence="3 4">
    <name type="scientific">Mycena alexandri</name>
    <dbReference type="NCBI Taxonomy" id="1745969"/>
    <lineage>
        <taxon>Eukaryota</taxon>
        <taxon>Fungi</taxon>
        <taxon>Dikarya</taxon>
        <taxon>Basidiomycota</taxon>
        <taxon>Agaricomycotina</taxon>
        <taxon>Agaricomycetes</taxon>
        <taxon>Agaricomycetidae</taxon>
        <taxon>Agaricales</taxon>
        <taxon>Marasmiineae</taxon>
        <taxon>Mycenaceae</taxon>
        <taxon>Mycena</taxon>
    </lineage>
</organism>
<dbReference type="GO" id="GO:0006120">
    <property type="term" value="P:mitochondrial electron transport, NADH to ubiquinone"/>
    <property type="evidence" value="ECO:0007669"/>
    <property type="project" value="TreeGrafter"/>
</dbReference>
<name>A0AAD6X7W5_9AGAR</name>
<feature type="compositionally biased region" description="Low complexity" evidence="1">
    <location>
        <begin position="15"/>
        <end position="38"/>
    </location>
</feature>
<dbReference type="EMBL" id="JARJCM010000033">
    <property type="protein sequence ID" value="KAJ7038211.1"/>
    <property type="molecule type" value="Genomic_DNA"/>
</dbReference>
<keyword evidence="4" id="KW-1185">Reference proteome</keyword>
<keyword evidence="3" id="KW-0479">Metal-binding</keyword>